<dbReference type="EMBL" id="VUJU01000836">
    <property type="protein sequence ID" value="KAF0768101.1"/>
    <property type="molecule type" value="Genomic_DNA"/>
</dbReference>
<reference evidence="1 2" key="1">
    <citation type="submission" date="2019-08" db="EMBL/GenBank/DDBJ databases">
        <title>Whole genome of Aphis craccivora.</title>
        <authorList>
            <person name="Voronova N.V."/>
            <person name="Shulinski R.S."/>
            <person name="Bandarenka Y.V."/>
            <person name="Zhorov D.G."/>
            <person name="Warner D."/>
        </authorList>
    </citation>
    <scope>NUCLEOTIDE SEQUENCE [LARGE SCALE GENOMIC DNA]</scope>
    <source>
        <strain evidence="1">180601</strain>
        <tissue evidence="1">Whole Body</tissue>
    </source>
</reference>
<evidence type="ECO:0000313" key="1">
    <source>
        <dbReference type="EMBL" id="KAF0768101.1"/>
    </source>
</evidence>
<organism evidence="1 2">
    <name type="scientific">Aphis craccivora</name>
    <name type="common">Cowpea aphid</name>
    <dbReference type="NCBI Taxonomy" id="307492"/>
    <lineage>
        <taxon>Eukaryota</taxon>
        <taxon>Metazoa</taxon>
        <taxon>Ecdysozoa</taxon>
        <taxon>Arthropoda</taxon>
        <taxon>Hexapoda</taxon>
        <taxon>Insecta</taxon>
        <taxon>Pterygota</taxon>
        <taxon>Neoptera</taxon>
        <taxon>Paraneoptera</taxon>
        <taxon>Hemiptera</taxon>
        <taxon>Sternorrhyncha</taxon>
        <taxon>Aphidomorpha</taxon>
        <taxon>Aphidoidea</taxon>
        <taxon>Aphididae</taxon>
        <taxon>Aphidini</taxon>
        <taxon>Aphis</taxon>
        <taxon>Aphis</taxon>
    </lineage>
</organism>
<evidence type="ECO:0000313" key="2">
    <source>
        <dbReference type="Proteomes" id="UP000478052"/>
    </source>
</evidence>
<comment type="caution">
    <text evidence="1">The sequence shown here is derived from an EMBL/GenBank/DDBJ whole genome shotgun (WGS) entry which is preliminary data.</text>
</comment>
<keyword evidence="2" id="KW-1185">Reference proteome</keyword>
<protein>
    <submittedName>
        <fullName evidence="1">Uncharacterized protein</fullName>
    </submittedName>
</protein>
<dbReference type="Proteomes" id="UP000478052">
    <property type="component" value="Unassembled WGS sequence"/>
</dbReference>
<dbReference type="AlphaFoldDB" id="A0A6G0ZBU6"/>
<name>A0A6G0ZBU6_APHCR</name>
<sequence>MYKYCKEVTSTRYLGIIFDKNLQWNLQNLVGKLRSIMYRFFKL</sequence>
<gene>
    <name evidence="1" type="ORF">FWK35_00025572</name>
</gene>
<accession>A0A6G0ZBU6</accession>
<proteinExistence type="predicted"/>